<dbReference type="InterPro" id="IPR050278">
    <property type="entry name" value="Serine_Prot_S9B/DPPIV"/>
</dbReference>
<dbReference type="SUPFAM" id="SSF82171">
    <property type="entry name" value="DPP6 N-terminal domain-like"/>
    <property type="match status" value="1"/>
</dbReference>
<feature type="domain" description="Dipeptidylpeptidase IV N-terminal" evidence="3">
    <location>
        <begin position="180"/>
        <end position="527"/>
    </location>
</feature>
<dbReference type="AlphaFoldDB" id="A0A1Q4VFX0"/>
<organism evidence="4 5">
    <name type="scientific">Streptomyces uncialis</name>
    <dbReference type="NCBI Taxonomy" id="1048205"/>
    <lineage>
        <taxon>Bacteria</taxon>
        <taxon>Bacillati</taxon>
        <taxon>Actinomycetota</taxon>
        <taxon>Actinomycetes</taxon>
        <taxon>Kitasatosporales</taxon>
        <taxon>Streptomycetaceae</taxon>
        <taxon>Streptomyces</taxon>
    </lineage>
</organism>
<dbReference type="GO" id="GO:0008236">
    <property type="term" value="F:serine-type peptidase activity"/>
    <property type="evidence" value="ECO:0007669"/>
    <property type="project" value="InterPro"/>
</dbReference>
<accession>A0A1Q4VFX0</accession>
<dbReference type="PANTHER" id="PTHR11731">
    <property type="entry name" value="PROTEASE FAMILY S9B,C DIPEPTIDYL-PEPTIDASE IV-RELATED"/>
    <property type="match status" value="1"/>
</dbReference>
<name>A0A1Q4VFX0_9ACTN</name>
<dbReference type="Pfam" id="PF00326">
    <property type="entry name" value="Peptidase_S9"/>
    <property type="match status" value="1"/>
</dbReference>
<protein>
    <recommendedName>
        <fullName evidence="6">Peptidase S9</fullName>
    </recommendedName>
</protein>
<feature type="region of interest" description="Disordered" evidence="1">
    <location>
        <begin position="91"/>
        <end position="122"/>
    </location>
</feature>
<feature type="domain" description="Peptidase S9 prolyl oligopeptidase catalytic" evidence="2">
    <location>
        <begin position="615"/>
        <end position="809"/>
    </location>
</feature>
<evidence type="ECO:0000259" key="2">
    <source>
        <dbReference type="Pfam" id="PF00326"/>
    </source>
</evidence>
<proteinExistence type="predicted"/>
<evidence type="ECO:0000313" key="4">
    <source>
        <dbReference type="EMBL" id="OKH96712.1"/>
    </source>
</evidence>
<dbReference type="EMBL" id="LFBV01000001">
    <property type="protein sequence ID" value="OKH96712.1"/>
    <property type="molecule type" value="Genomic_DNA"/>
</dbReference>
<evidence type="ECO:0000256" key="1">
    <source>
        <dbReference type="SAM" id="MobiDB-lite"/>
    </source>
</evidence>
<dbReference type="Pfam" id="PF00930">
    <property type="entry name" value="DPPIV_N"/>
    <property type="match status" value="1"/>
</dbReference>
<dbReference type="InterPro" id="IPR001375">
    <property type="entry name" value="Peptidase_S9_cat"/>
</dbReference>
<evidence type="ECO:0000259" key="3">
    <source>
        <dbReference type="Pfam" id="PF00930"/>
    </source>
</evidence>
<evidence type="ECO:0000313" key="5">
    <source>
        <dbReference type="Proteomes" id="UP000186455"/>
    </source>
</evidence>
<dbReference type="SUPFAM" id="SSF53474">
    <property type="entry name" value="alpha/beta-Hydrolases"/>
    <property type="match status" value="1"/>
</dbReference>
<dbReference type="InterPro" id="IPR002469">
    <property type="entry name" value="Peptidase_S9B_N"/>
</dbReference>
<dbReference type="GO" id="GO:0006508">
    <property type="term" value="P:proteolysis"/>
    <property type="evidence" value="ECO:0007669"/>
    <property type="project" value="InterPro"/>
</dbReference>
<sequence length="835" mass="91889">MEDSVYATAESLLRHNRRHLVLGGRIRPNWTGDGSRFWYTVATDQGPGVPPGRMFMTVDTRTGARTPAFDHERLAVALAKATGQRVEPAHLPFESLEPTERAGTGADRGNETRASGDATGASEAIAVDEVPAGGSIAVNAATEASATSADAPIAANEASVAPISSARNCEPPYSAVEFDTPEGHWRCDLSTYAITRIDGHRPASFLDMVSPNGRWAVRLKDHNLWLRDQATGMERPLTTDGEQDHEYGLSPFSPQVLLGRIGLPHLPPALVWSPDSTRVLTHLTDQRDVRRTHTVDHMPDSGGAPELRTQRYAYPGDERMPTGELVVLDIATGDTVRARTEPLSMPLMSPITTRWAWWDEDGSAVHFLRQSRDVRTLTLERMDPATGEVRTLVTETGPTRVEPAQQQSQKPMVRVLSGGAEVLWYSQRDNWGHLYLYDTASGRPATPVTTGSWAVQEILRVDEQARTVDFVASGLVVGDPYRRTVCRTGLDGTGLVQLTDDGLDHEVTVTPAGDRFIDSASTQDVPPVITVRDWDGRAVVMLEKADISRLRATGWTPPERFTAKAADGVTDIHGVLYRPHGFDPERSYPVIDHPYPGPHMRRVSSAFDPGVLGHDAEAVAALGFVVIAVDGRGTPGRDKAFHDASYARHEAAGGLEDHVAAIRQLGAERPWMDLDRVGAFGLSGGGYATVRAMASFPEFFKVGVAEAGNHENRFYHLWWAETYDGPAAEEDYIRSSNVEVADRIEGKLLLIHGGMDDNVHPHHTLRLADALVRADKDFELLIVPRAEHAFFGYEHYVSRRRWDYFLRHLLGAEPPKTYRLTPPTIDAELLKDIFS</sequence>
<gene>
    <name evidence="4" type="ORF">AB852_04205</name>
</gene>
<comment type="caution">
    <text evidence="4">The sequence shown here is derived from an EMBL/GenBank/DDBJ whole genome shotgun (WGS) entry which is preliminary data.</text>
</comment>
<dbReference type="STRING" id="1048205.AB852_04205"/>
<dbReference type="Gene3D" id="3.40.50.1820">
    <property type="entry name" value="alpha/beta hydrolase"/>
    <property type="match status" value="1"/>
</dbReference>
<reference evidence="4 5" key="1">
    <citation type="submission" date="2015-06" db="EMBL/GenBank/DDBJ databases">
        <title>Cloning and characterization of the uncialamcin biosynthetic gene cluster.</title>
        <authorList>
            <person name="Yan X."/>
            <person name="Huang T."/>
            <person name="Ge H."/>
            <person name="Shen B."/>
        </authorList>
    </citation>
    <scope>NUCLEOTIDE SEQUENCE [LARGE SCALE GENOMIC DNA]</scope>
    <source>
        <strain evidence="4 5">DCA2648</strain>
    </source>
</reference>
<evidence type="ECO:0008006" key="6">
    <source>
        <dbReference type="Google" id="ProtNLM"/>
    </source>
</evidence>
<dbReference type="InterPro" id="IPR029058">
    <property type="entry name" value="AB_hydrolase_fold"/>
</dbReference>
<dbReference type="Proteomes" id="UP000186455">
    <property type="component" value="Unassembled WGS sequence"/>
</dbReference>
<keyword evidence="5" id="KW-1185">Reference proteome</keyword>
<dbReference type="Gene3D" id="2.140.10.30">
    <property type="entry name" value="Dipeptidylpeptidase IV, N-terminal domain"/>
    <property type="match status" value="1"/>
</dbReference>